<keyword evidence="5" id="KW-0238">DNA-binding</keyword>
<evidence type="ECO:0000256" key="4">
    <source>
        <dbReference type="ARBA" id="ARBA00023089"/>
    </source>
</evidence>
<evidence type="ECO:0000256" key="5">
    <source>
        <dbReference type="ARBA" id="ARBA00023125"/>
    </source>
</evidence>
<keyword evidence="7" id="KW-0539">Nucleus</keyword>
<dbReference type="PROSITE" id="PS51297">
    <property type="entry name" value="K_BOX"/>
    <property type="match status" value="1"/>
</dbReference>
<evidence type="ECO:0000313" key="9">
    <source>
        <dbReference type="Proteomes" id="UP000233551"/>
    </source>
</evidence>
<evidence type="ECO:0000256" key="1">
    <source>
        <dbReference type="ARBA" id="ARBA00004123"/>
    </source>
</evidence>
<comment type="caution">
    <text evidence="8">The sequence shown here is derived from an EMBL/GenBank/DDBJ whole genome shotgun (WGS) entry which is preliminary data.</text>
</comment>
<keyword evidence="3" id="KW-0805">Transcription regulation</keyword>
<dbReference type="PROSITE" id="PS50066">
    <property type="entry name" value="MADS_BOX_2"/>
    <property type="match status" value="1"/>
</dbReference>
<accession>A0A2I0IDN2</accession>
<dbReference type="STRING" id="22663.A0A2I0IDN2"/>
<dbReference type="InterPro" id="IPR036879">
    <property type="entry name" value="TF_MADSbox_sf"/>
</dbReference>
<keyword evidence="2" id="KW-0221">Differentiation</keyword>
<dbReference type="FunFam" id="3.40.1810.10:FF:000007">
    <property type="entry name" value="Transcription factor, MADS-box"/>
    <property type="match status" value="1"/>
</dbReference>
<evidence type="ECO:0000256" key="2">
    <source>
        <dbReference type="ARBA" id="ARBA00022782"/>
    </source>
</evidence>
<dbReference type="GeneID" id="116192222"/>
<dbReference type="GO" id="GO:0003700">
    <property type="term" value="F:DNA-binding transcription factor activity"/>
    <property type="evidence" value="ECO:0007669"/>
    <property type="project" value="InterPro"/>
</dbReference>
<dbReference type="InterPro" id="IPR050142">
    <property type="entry name" value="MADS-box/MEF2_TF"/>
</dbReference>
<comment type="subcellular location">
    <subcellularLocation>
        <location evidence="1">Nucleus</location>
    </subcellularLocation>
</comment>
<evidence type="ECO:0000256" key="3">
    <source>
        <dbReference type="ARBA" id="ARBA00023015"/>
    </source>
</evidence>
<proteinExistence type="predicted"/>
<protein>
    <submittedName>
        <fullName evidence="8">Uncharacterized protein</fullName>
    </submittedName>
</protein>
<dbReference type="CDD" id="cd00265">
    <property type="entry name" value="MADS_MEF2_like"/>
    <property type="match status" value="1"/>
</dbReference>
<evidence type="ECO:0000256" key="7">
    <source>
        <dbReference type="ARBA" id="ARBA00023242"/>
    </source>
</evidence>
<dbReference type="InterPro" id="IPR033896">
    <property type="entry name" value="MEF2-like_N"/>
</dbReference>
<dbReference type="PRINTS" id="PR00404">
    <property type="entry name" value="MADSDOMAIN"/>
</dbReference>
<dbReference type="GO" id="GO:0000977">
    <property type="term" value="F:RNA polymerase II transcription regulatory region sequence-specific DNA binding"/>
    <property type="evidence" value="ECO:0007669"/>
    <property type="project" value="InterPro"/>
</dbReference>
<organism evidence="8 9">
    <name type="scientific">Punica granatum</name>
    <name type="common">Pomegranate</name>
    <dbReference type="NCBI Taxonomy" id="22663"/>
    <lineage>
        <taxon>Eukaryota</taxon>
        <taxon>Viridiplantae</taxon>
        <taxon>Streptophyta</taxon>
        <taxon>Embryophyta</taxon>
        <taxon>Tracheophyta</taxon>
        <taxon>Spermatophyta</taxon>
        <taxon>Magnoliopsida</taxon>
        <taxon>eudicotyledons</taxon>
        <taxon>Gunneridae</taxon>
        <taxon>Pentapetalae</taxon>
        <taxon>rosids</taxon>
        <taxon>malvids</taxon>
        <taxon>Myrtales</taxon>
        <taxon>Lythraceae</taxon>
        <taxon>Punica</taxon>
    </lineage>
</organism>
<dbReference type="InterPro" id="IPR002100">
    <property type="entry name" value="TF_MADSbox"/>
</dbReference>
<dbReference type="Gene3D" id="3.40.1810.10">
    <property type="entry name" value="Transcription factor, MADS-box"/>
    <property type="match status" value="1"/>
</dbReference>
<dbReference type="GO" id="GO:0005634">
    <property type="term" value="C:nucleus"/>
    <property type="evidence" value="ECO:0007669"/>
    <property type="project" value="UniProtKB-SubCell"/>
</dbReference>
<sequence length="218" mass="24266">MAREKICIRKIENATARHVTFSKRRRGLFKKAEELSVLCDADVGLIIFSSAGKLFEFSSSSMSDILERYRLLSKNLEKLQQPSQDTPLLENGGSSGLSKEVVDESHKLRLMRGEELQGLNTDKLDQLEKALEEGLKRVITKKTEKITTEIQDLQQKGTELALQKGKLSQQVAEIRRLKQVAANSETSSEEDQSSELPTHGSSSNCSNTSLKLGLPYIG</sequence>
<dbReference type="GO" id="GO:0030154">
    <property type="term" value="P:cell differentiation"/>
    <property type="evidence" value="ECO:0007669"/>
    <property type="project" value="UniProtKB-KW"/>
</dbReference>
<keyword evidence="6" id="KW-0804">Transcription</keyword>
<dbReference type="AlphaFoldDB" id="A0A2I0IDN2"/>
<dbReference type="SUPFAM" id="SSF55455">
    <property type="entry name" value="SRF-like"/>
    <property type="match status" value="1"/>
</dbReference>
<reference evidence="8 9" key="1">
    <citation type="submission" date="2017-11" db="EMBL/GenBank/DDBJ databases">
        <title>De-novo sequencing of pomegranate (Punica granatum L.) genome.</title>
        <authorList>
            <person name="Akparov Z."/>
            <person name="Amiraslanov A."/>
            <person name="Hajiyeva S."/>
            <person name="Abbasov M."/>
            <person name="Kaur K."/>
            <person name="Hamwieh A."/>
            <person name="Solovyev V."/>
            <person name="Salamov A."/>
            <person name="Braich B."/>
            <person name="Kosarev P."/>
            <person name="Mahmoud A."/>
            <person name="Hajiyev E."/>
            <person name="Babayeva S."/>
            <person name="Izzatullayeva V."/>
            <person name="Mammadov A."/>
            <person name="Mammadov A."/>
            <person name="Sharifova S."/>
            <person name="Ojaghi J."/>
            <person name="Eynullazada K."/>
            <person name="Bayramov B."/>
            <person name="Abdulazimova A."/>
            <person name="Shahmuradov I."/>
        </authorList>
    </citation>
    <scope>NUCLEOTIDE SEQUENCE [LARGE SCALE GENOMIC DNA]</scope>
    <source>
        <strain evidence="9">cv. AG2017</strain>
        <tissue evidence="8">Leaf</tissue>
    </source>
</reference>
<evidence type="ECO:0000313" key="8">
    <source>
        <dbReference type="EMBL" id="PKI42102.1"/>
    </source>
</evidence>
<dbReference type="OrthoDB" id="1898716at2759"/>
<keyword evidence="9" id="KW-1185">Reference proteome</keyword>
<dbReference type="Proteomes" id="UP000233551">
    <property type="component" value="Unassembled WGS sequence"/>
</dbReference>
<evidence type="ECO:0000256" key="6">
    <source>
        <dbReference type="ARBA" id="ARBA00023163"/>
    </source>
</evidence>
<gene>
    <name evidence="8" type="ORF">CRG98_037555</name>
</gene>
<dbReference type="PANTHER" id="PTHR48019">
    <property type="entry name" value="SERUM RESPONSE FACTOR HOMOLOG"/>
    <property type="match status" value="1"/>
</dbReference>
<dbReference type="InterPro" id="IPR002487">
    <property type="entry name" value="TF_Kbox"/>
</dbReference>
<dbReference type="GO" id="GO:0009908">
    <property type="term" value="P:flower development"/>
    <property type="evidence" value="ECO:0007669"/>
    <property type="project" value="UniProtKB-KW"/>
</dbReference>
<dbReference type="Pfam" id="PF01486">
    <property type="entry name" value="K-box"/>
    <property type="match status" value="1"/>
</dbReference>
<dbReference type="GO" id="GO:0046983">
    <property type="term" value="F:protein dimerization activity"/>
    <property type="evidence" value="ECO:0007669"/>
    <property type="project" value="InterPro"/>
</dbReference>
<keyword evidence="4" id="KW-0287">Flowering</keyword>
<dbReference type="EMBL" id="PGOL01003232">
    <property type="protein sequence ID" value="PKI42102.1"/>
    <property type="molecule type" value="Genomic_DNA"/>
</dbReference>
<dbReference type="SMART" id="SM00432">
    <property type="entry name" value="MADS"/>
    <property type="match status" value="1"/>
</dbReference>
<dbReference type="PROSITE" id="PS00350">
    <property type="entry name" value="MADS_BOX_1"/>
    <property type="match status" value="1"/>
</dbReference>
<dbReference type="Pfam" id="PF00319">
    <property type="entry name" value="SRF-TF"/>
    <property type="match status" value="1"/>
</dbReference>
<dbReference type="GO" id="GO:0045944">
    <property type="term" value="P:positive regulation of transcription by RNA polymerase II"/>
    <property type="evidence" value="ECO:0007669"/>
    <property type="project" value="InterPro"/>
</dbReference>
<name>A0A2I0IDN2_PUNGR</name>